<keyword evidence="9" id="KW-1185">Reference proteome</keyword>
<evidence type="ECO:0000256" key="5">
    <source>
        <dbReference type="SAM" id="MobiDB-lite"/>
    </source>
</evidence>
<dbReference type="PANTHER" id="PTHR30532:SF1">
    <property type="entry name" value="IRON(3+)-HYDROXAMATE-BINDING PROTEIN FHUD"/>
    <property type="match status" value="1"/>
</dbReference>
<comment type="subcellular location">
    <subcellularLocation>
        <location evidence="1">Cell envelope</location>
    </subcellularLocation>
</comment>
<evidence type="ECO:0000313" key="9">
    <source>
        <dbReference type="Proteomes" id="UP000316968"/>
    </source>
</evidence>
<organism evidence="8 9">
    <name type="scientific">Saccharibacillus brassicae</name>
    <dbReference type="NCBI Taxonomy" id="2583377"/>
    <lineage>
        <taxon>Bacteria</taxon>
        <taxon>Bacillati</taxon>
        <taxon>Bacillota</taxon>
        <taxon>Bacilli</taxon>
        <taxon>Bacillales</taxon>
        <taxon>Paenibacillaceae</taxon>
        <taxon>Saccharibacillus</taxon>
    </lineage>
</organism>
<dbReference type="KEGG" id="saca:FFV09_11525"/>
<dbReference type="Pfam" id="PF01497">
    <property type="entry name" value="Peripla_BP_2"/>
    <property type="match status" value="1"/>
</dbReference>
<dbReference type="EMBL" id="CP041217">
    <property type="protein sequence ID" value="QDH21413.1"/>
    <property type="molecule type" value="Genomic_DNA"/>
</dbReference>
<dbReference type="PANTHER" id="PTHR30532">
    <property type="entry name" value="IRON III DICITRATE-BINDING PERIPLASMIC PROTEIN"/>
    <property type="match status" value="1"/>
</dbReference>
<proteinExistence type="inferred from homology"/>
<dbReference type="PROSITE" id="PS51257">
    <property type="entry name" value="PROKAR_LIPOPROTEIN"/>
    <property type="match status" value="1"/>
</dbReference>
<keyword evidence="3" id="KW-0813">Transport</keyword>
<evidence type="ECO:0000256" key="4">
    <source>
        <dbReference type="ARBA" id="ARBA00022729"/>
    </source>
</evidence>
<keyword evidence="4 6" id="KW-0732">Signal</keyword>
<evidence type="ECO:0000256" key="2">
    <source>
        <dbReference type="ARBA" id="ARBA00008814"/>
    </source>
</evidence>
<dbReference type="InterPro" id="IPR002491">
    <property type="entry name" value="ABC_transptr_periplasmic_BD"/>
</dbReference>
<dbReference type="Gene3D" id="3.40.50.1980">
    <property type="entry name" value="Nitrogenase molybdenum iron protein domain"/>
    <property type="match status" value="2"/>
</dbReference>
<gene>
    <name evidence="8" type="ORF">FFV09_11525</name>
</gene>
<protein>
    <submittedName>
        <fullName evidence="8">ABC transporter substrate-binding protein</fullName>
    </submittedName>
</protein>
<feature type="domain" description="Fe/B12 periplasmic-binding" evidence="7">
    <location>
        <begin position="82"/>
        <end position="350"/>
    </location>
</feature>
<dbReference type="Proteomes" id="UP000316968">
    <property type="component" value="Chromosome"/>
</dbReference>
<dbReference type="RefSeq" id="WP_141447958.1">
    <property type="nucleotide sequence ID" value="NZ_CP041217.1"/>
</dbReference>
<comment type="similarity">
    <text evidence="2">Belongs to the bacterial solute-binding protein 8 family.</text>
</comment>
<evidence type="ECO:0000256" key="6">
    <source>
        <dbReference type="SAM" id="SignalP"/>
    </source>
</evidence>
<feature type="region of interest" description="Disordered" evidence="5">
    <location>
        <begin position="27"/>
        <end position="61"/>
    </location>
</feature>
<accession>A0A4Y6UUN5</accession>
<dbReference type="AlphaFoldDB" id="A0A4Y6UUN5"/>
<reference evidence="8 9" key="1">
    <citation type="submission" date="2019-06" db="EMBL/GenBank/DDBJ databases">
        <title>Saccharibacillus brassicae sp. nov., an endophytic bacterium isolated from Chinese cabbage seeds (Brassica pekinensis).</title>
        <authorList>
            <person name="Jiang L."/>
            <person name="Lee J."/>
            <person name="Kim S.W."/>
        </authorList>
    </citation>
    <scope>NUCLEOTIDE SEQUENCE [LARGE SCALE GENOMIC DNA]</scope>
    <source>
        <strain evidence="9">KCTC 43072 / ATSA2</strain>
    </source>
</reference>
<evidence type="ECO:0000259" key="7">
    <source>
        <dbReference type="PROSITE" id="PS50983"/>
    </source>
</evidence>
<evidence type="ECO:0000256" key="1">
    <source>
        <dbReference type="ARBA" id="ARBA00004196"/>
    </source>
</evidence>
<feature type="signal peptide" evidence="6">
    <location>
        <begin position="1"/>
        <end position="19"/>
    </location>
</feature>
<dbReference type="GO" id="GO:0030288">
    <property type="term" value="C:outer membrane-bounded periplasmic space"/>
    <property type="evidence" value="ECO:0007669"/>
    <property type="project" value="TreeGrafter"/>
</dbReference>
<dbReference type="OrthoDB" id="63946at2"/>
<feature type="chain" id="PRO_5038347577" evidence="6">
    <location>
        <begin position="20"/>
        <end position="350"/>
    </location>
</feature>
<dbReference type="GO" id="GO:1901678">
    <property type="term" value="P:iron coordination entity transport"/>
    <property type="evidence" value="ECO:0007669"/>
    <property type="project" value="UniProtKB-ARBA"/>
</dbReference>
<name>A0A4Y6UUN5_SACBS</name>
<evidence type="ECO:0000313" key="8">
    <source>
        <dbReference type="EMBL" id="QDH21413.1"/>
    </source>
</evidence>
<dbReference type="PROSITE" id="PS50983">
    <property type="entry name" value="FE_B12_PBP"/>
    <property type="match status" value="1"/>
</dbReference>
<sequence>MSQRLIPLLGTLFLAVTLAACSTDASPASPSASADAASPDAAAPPAHTVSADKAAAKPAQEASPRAYTDLYGEVSIPADPQRVLVTSSRYAEYLASMGEAPDMVLYTSSVEPEYRTQYLQEQGVEIIEYPQYEHNFELLLSLAPDLIVAPGISVDESTYEQMTKIAPTVALDSTVGMEESMPKLAQLFDKQSESDAEMAAYHAKTAEAASQLEQALGDRTVLVLRVEAKQYRYLGDDEQRGGAIKLLYHDLGLNVPPAIAGAEDWFTPFSLEFLPEIDPDYILLEQRVVDGEDGTEFYDQLMKSSLWKGLRAVKEGHVIPVTTQDLVQGEGPIGYANFTDELVKRLTALQ</sequence>
<evidence type="ECO:0000256" key="3">
    <source>
        <dbReference type="ARBA" id="ARBA00022448"/>
    </source>
</evidence>
<dbReference type="SUPFAM" id="SSF53807">
    <property type="entry name" value="Helical backbone' metal receptor"/>
    <property type="match status" value="1"/>
</dbReference>
<dbReference type="InterPro" id="IPR051313">
    <property type="entry name" value="Bact_iron-sidero_bind"/>
</dbReference>